<dbReference type="PANTHER" id="PTHR13674:SF3">
    <property type="entry name" value="PROTEIN FAM162B"/>
    <property type="match status" value="1"/>
</dbReference>
<evidence type="ECO:0000313" key="7">
    <source>
        <dbReference type="Ensembl" id="ENSCPGP00000017346.1"/>
    </source>
</evidence>
<organism evidence="7 8">
    <name type="scientific">Calidris pygmaea</name>
    <name type="common">Spoon-billed sandpiper</name>
    <dbReference type="NCBI Taxonomy" id="425635"/>
    <lineage>
        <taxon>Eukaryota</taxon>
        <taxon>Metazoa</taxon>
        <taxon>Chordata</taxon>
        <taxon>Craniata</taxon>
        <taxon>Vertebrata</taxon>
        <taxon>Euteleostomi</taxon>
        <taxon>Archelosauria</taxon>
        <taxon>Archosauria</taxon>
        <taxon>Dinosauria</taxon>
        <taxon>Saurischia</taxon>
        <taxon>Theropoda</taxon>
        <taxon>Coelurosauria</taxon>
        <taxon>Aves</taxon>
        <taxon>Neognathae</taxon>
        <taxon>Neoaves</taxon>
        <taxon>Charadriiformes</taxon>
        <taxon>Scolopacidae</taxon>
        <taxon>Calidris</taxon>
    </lineage>
</organism>
<keyword evidence="4 6" id="KW-1133">Transmembrane helix</keyword>
<comment type="subcellular location">
    <subcellularLocation>
        <location evidence="1">Membrane</location>
        <topology evidence="1">Single-pass membrane protein</topology>
    </subcellularLocation>
</comment>
<evidence type="ECO:0000256" key="4">
    <source>
        <dbReference type="ARBA" id="ARBA00022989"/>
    </source>
</evidence>
<reference evidence="7" key="1">
    <citation type="submission" date="2025-08" db="UniProtKB">
        <authorList>
            <consortium name="Ensembl"/>
        </authorList>
    </citation>
    <scope>IDENTIFICATION</scope>
</reference>
<proteinExistence type="inferred from homology"/>
<evidence type="ECO:0000256" key="5">
    <source>
        <dbReference type="ARBA" id="ARBA00023136"/>
    </source>
</evidence>
<evidence type="ECO:0000256" key="1">
    <source>
        <dbReference type="ARBA" id="ARBA00004167"/>
    </source>
</evidence>
<dbReference type="PANTHER" id="PTHR13674">
    <property type="entry name" value="GROWTH AND TRANSFORMATION-DEPENDENT PROTEIN"/>
    <property type="match status" value="1"/>
</dbReference>
<dbReference type="Ensembl" id="ENSCPGT00000018977.1">
    <property type="protein sequence ID" value="ENSCPGP00000017346.1"/>
    <property type="gene ID" value="ENSCPGG00000012180.1"/>
</dbReference>
<comment type="similarity">
    <text evidence="2">Belongs to the UPF0389 family.</text>
</comment>
<keyword evidence="8" id="KW-1185">Reference proteome</keyword>
<dbReference type="AlphaFoldDB" id="A0A8C3K3D8"/>
<feature type="transmembrane region" description="Helical" evidence="6">
    <location>
        <begin position="92"/>
        <end position="111"/>
    </location>
</feature>
<sequence length="144" mass="15635">MLPARLRPGRLLAVGPLRLPAPRGAAAGGEPVRSPGTPRAEQAHKVVASYKPSKFDKKILLWTGRFKTEEEIPLRIPPEMLDRARNKARVKACYIMIGLSVVACFAVIASAKKVSTTAGELARSSPKKHGILLKVDTLEQALDF</sequence>
<accession>A0A8C3K3D8</accession>
<evidence type="ECO:0000256" key="2">
    <source>
        <dbReference type="ARBA" id="ARBA00007363"/>
    </source>
</evidence>
<protein>
    <submittedName>
        <fullName evidence="7">Family with sequence similarity 162 member B</fullName>
    </submittedName>
</protein>
<dbReference type="GO" id="GO:0016020">
    <property type="term" value="C:membrane"/>
    <property type="evidence" value="ECO:0007669"/>
    <property type="project" value="UniProtKB-SubCell"/>
</dbReference>
<evidence type="ECO:0000256" key="6">
    <source>
        <dbReference type="SAM" id="Phobius"/>
    </source>
</evidence>
<name>A0A8C3K3D8_9CHAR</name>
<dbReference type="Pfam" id="PF06388">
    <property type="entry name" value="DUF1075"/>
    <property type="match status" value="1"/>
</dbReference>
<evidence type="ECO:0000313" key="8">
    <source>
        <dbReference type="Proteomes" id="UP000694419"/>
    </source>
</evidence>
<dbReference type="InterPro" id="IPR009432">
    <property type="entry name" value="DUF1075"/>
</dbReference>
<keyword evidence="5 6" id="KW-0472">Membrane</keyword>
<reference evidence="7" key="2">
    <citation type="submission" date="2025-09" db="UniProtKB">
        <authorList>
            <consortium name="Ensembl"/>
        </authorList>
    </citation>
    <scope>IDENTIFICATION</scope>
</reference>
<dbReference type="Proteomes" id="UP000694419">
    <property type="component" value="Unplaced"/>
</dbReference>
<evidence type="ECO:0000256" key="3">
    <source>
        <dbReference type="ARBA" id="ARBA00022692"/>
    </source>
</evidence>
<keyword evidence="3 6" id="KW-0812">Transmembrane</keyword>